<dbReference type="RefSeq" id="WP_190880640.1">
    <property type="nucleotide sequence ID" value="NZ_CP159837.1"/>
</dbReference>
<name>A0AAU8JH79_9CYAN</name>
<evidence type="ECO:0000256" key="2">
    <source>
        <dbReference type="ARBA" id="ARBA00022741"/>
    </source>
</evidence>
<organism evidence="5">
    <name type="scientific">Planktothricoides raciborskii GIHE-MW2</name>
    <dbReference type="NCBI Taxonomy" id="2792601"/>
    <lineage>
        <taxon>Bacteria</taxon>
        <taxon>Bacillati</taxon>
        <taxon>Cyanobacteriota</taxon>
        <taxon>Cyanophyceae</taxon>
        <taxon>Oscillatoriophycideae</taxon>
        <taxon>Oscillatoriales</taxon>
        <taxon>Oscillatoriaceae</taxon>
        <taxon>Planktothricoides</taxon>
    </lineage>
</organism>
<dbReference type="InterPro" id="IPR009080">
    <property type="entry name" value="tRNAsynth_Ia_anticodon-bd"/>
</dbReference>
<accession>A0AAU8JH79</accession>
<sequence length="367" mass="41600">MTKPHLTYTLSIPIRPEQLTSSADLRFTFTGTFKSLLQQTNHTPIAPPKPTPNPETFLKTLKTHSKIYQASMSRQFAADLPPDIEQTTLKDEPKDWFIKTADFRDDCDRVLQHRNGEYTQLLKDLAIYDQILQEHCDKIIVLRPSNYGKYDVLINAAMQCLGYTKEQFQFIIVQPIKLYAFHKPSQKIHPIPDIATDELIKEIGMDALRWHSFRVPLTGVAPINISTAGQPTPADSLYRVQATHARCCALLKRAAQQGIIELDTNDQWQITAIPPSSSENPGDNPHTLTLTHQLQSTPQILEQSAKELAPHLLCQHLETLRETCELWFKSLTLDAENCTLLLKVKQTFFDILQNVLKIQAAELAGVN</sequence>
<dbReference type="EMBL" id="CP159837">
    <property type="protein sequence ID" value="XCM37426.1"/>
    <property type="molecule type" value="Genomic_DNA"/>
</dbReference>
<dbReference type="Pfam" id="PF05746">
    <property type="entry name" value="DALR_1"/>
    <property type="match status" value="1"/>
</dbReference>
<dbReference type="AlphaFoldDB" id="A0AAU8JH79"/>
<keyword evidence="3" id="KW-0067">ATP-binding</keyword>
<keyword evidence="2" id="KW-0547">Nucleotide-binding</keyword>
<dbReference type="SMART" id="SM00836">
    <property type="entry name" value="DALR_1"/>
    <property type="match status" value="1"/>
</dbReference>
<gene>
    <name evidence="5" type="ORF">ABWT76_000188</name>
</gene>
<evidence type="ECO:0000256" key="1">
    <source>
        <dbReference type="ARBA" id="ARBA00022598"/>
    </source>
</evidence>
<feature type="domain" description="DALR anticodon binding" evidence="4">
    <location>
        <begin position="240"/>
        <end position="363"/>
    </location>
</feature>
<reference evidence="5" key="1">
    <citation type="submission" date="2024-07" db="EMBL/GenBank/DDBJ databases">
        <authorList>
            <person name="Kim Y.J."/>
            <person name="Jeong J.Y."/>
        </authorList>
    </citation>
    <scope>NUCLEOTIDE SEQUENCE</scope>
    <source>
        <strain evidence="5">GIHE-MW2</strain>
    </source>
</reference>
<dbReference type="SUPFAM" id="SSF47323">
    <property type="entry name" value="Anticodon-binding domain of a subclass of class I aminoacyl-tRNA synthetases"/>
    <property type="match status" value="1"/>
</dbReference>
<keyword evidence="1" id="KW-0436">Ligase</keyword>
<dbReference type="InterPro" id="IPR008909">
    <property type="entry name" value="DALR_anticod-bd"/>
</dbReference>
<protein>
    <submittedName>
        <fullName evidence="5">DALR anticodon-binding domain-containing protein</fullName>
    </submittedName>
</protein>
<evidence type="ECO:0000313" key="5">
    <source>
        <dbReference type="EMBL" id="XCM37426.1"/>
    </source>
</evidence>
<dbReference type="InterPro" id="IPR014729">
    <property type="entry name" value="Rossmann-like_a/b/a_fold"/>
</dbReference>
<dbReference type="Gene3D" id="3.40.50.620">
    <property type="entry name" value="HUPs"/>
    <property type="match status" value="1"/>
</dbReference>
<proteinExistence type="predicted"/>
<dbReference type="SUPFAM" id="SSF52374">
    <property type="entry name" value="Nucleotidylyl transferase"/>
    <property type="match status" value="1"/>
</dbReference>
<dbReference type="GO" id="GO:0004814">
    <property type="term" value="F:arginine-tRNA ligase activity"/>
    <property type="evidence" value="ECO:0007669"/>
    <property type="project" value="InterPro"/>
</dbReference>
<evidence type="ECO:0000256" key="3">
    <source>
        <dbReference type="ARBA" id="ARBA00022840"/>
    </source>
</evidence>
<evidence type="ECO:0000259" key="4">
    <source>
        <dbReference type="SMART" id="SM00836"/>
    </source>
</evidence>
<dbReference type="Gene3D" id="1.10.730.10">
    <property type="entry name" value="Isoleucyl-tRNA Synthetase, Domain 1"/>
    <property type="match status" value="1"/>
</dbReference>
<dbReference type="GO" id="GO:0006420">
    <property type="term" value="P:arginyl-tRNA aminoacylation"/>
    <property type="evidence" value="ECO:0007669"/>
    <property type="project" value="InterPro"/>
</dbReference>
<dbReference type="GO" id="GO:0005524">
    <property type="term" value="F:ATP binding"/>
    <property type="evidence" value="ECO:0007669"/>
    <property type="project" value="UniProtKB-KW"/>
</dbReference>